<organism evidence="1 2">
    <name type="scientific">Lachnospira multipara</name>
    <dbReference type="NCBI Taxonomy" id="28051"/>
    <lineage>
        <taxon>Bacteria</taxon>
        <taxon>Bacillati</taxon>
        <taxon>Bacillota</taxon>
        <taxon>Clostridia</taxon>
        <taxon>Lachnospirales</taxon>
        <taxon>Lachnospiraceae</taxon>
        <taxon>Lachnospira</taxon>
    </lineage>
</organism>
<dbReference type="EMBL" id="FNUL01000012">
    <property type="protein sequence ID" value="SEF90319.1"/>
    <property type="molecule type" value="Genomic_DNA"/>
</dbReference>
<gene>
    <name evidence="1" type="ORF">SAMN05216537_11275</name>
</gene>
<evidence type="ECO:0000313" key="1">
    <source>
        <dbReference type="EMBL" id="SEF90319.1"/>
    </source>
</evidence>
<protein>
    <submittedName>
        <fullName evidence="1">Uncharacterized protein</fullName>
    </submittedName>
</protein>
<reference evidence="1 2" key="1">
    <citation type="submission" date="2016-10" db="EMBL/GenBank/DDBJ databases">
        <authorList>
            <person name="de Groot N.N."/>
        </authorList>
    </citation>
    <scope>NUCLEOTIDE SEQUENCE [LARGE SCALE GENOMIC DNA]</scope>
    <source>
        <strain evidence="1 2">D15d</strain>
    </source>
</reference>
<sequence>MAIKSMNTMTNEKALERLKMDRDLCNFNPMTGEEEPMNEDCREMADALDVAIKFLEQGFCEDAVSREYILDKIHSENDMEKIENSNLFALHYANLVKNAPSITPTFNKWHLVKDELPNKCSYVNITCRSLIDTRPDWVVETCYVPQYPSSPYSDWGNIPMLNDGECEVIAWMYRNIPEPYKPER</sequence>
<accession>A0A1H5VSN6</accession>
<name>A0A1H5VSN6_9FIRM</name>
<dbReference type="AlphaFoldDB" id="A0A1H5VSN6"/>
<evidence type="ECO:0000313" key="2">
    <source>
        <dbReference type="Proteomes" id="UP000236726"/>
    </source>
</evidence>
<proteinExistence type="predicted"/>
<dbReference type="Proteomes" id="UP000236726">
    <property type="component" value="Unassembled WGS sequence"/>
</dbReference>
<keyword evidence="2" id="KW-1185">Reference proteome</keyword>